<feature type="compositionally biased region" description="Basic residues" evidence="1">
    <location>
        <begin position="71"/>
        <end position="83"/>
    </location>
</feature>
<dbReference type="EMBL" id="ML996689">
    <property type="protein sequence ID" value="KAF2403601.1"/>
    <property type="molecule type" value="Genomic_DNA"/>
</dbReference>
<dbReference type="AlphaFoldDB" id="A0A6G1I5Y7"/>
<name>A0A6G1I5Y7_9PEZI</name>
<accession>A0A6G1I5Y7</accession>
<organism evidence="2 3">
    <name type="scientific">Trichodelitschia bisporula</name>
    <dbReference type="NCBI Taxonomy" id="703511"/>
    <lineage>
        <taxon>Eukaryota</taxon>
        <taxon>Fungi</taxon>
        <taxon>Dikarya</taxon>
        <taxon>Ascomycota</taxon>
        <taxon>Pezizomycotina</taxon>
        <taxon>Dothideomycetes</taxon>
        <taxon>Dothideomycetes incertae sedis</taxon>
        <taxon>Phaeotrichales</taxon>
        <taxon>Phaeotrichaceae</taxon>
        <taxon>Trichodelitschia</taxon>
    </lineage>
</organism>
<feature type="compositionally biased region" description="Basic and acidic residues" evidence="1">
    <location>
        <begin position="53"/>
        <end position="70"/>
    </location>
</feature>
<proteinExistence type="predicted"/>
<evidence type="ECO:0000313" key="2">
    <source>
        <dbReference type="EMBL" id="KAF2403601.1"/>
    </source>
</evidence>
<sequence length="96" mass="11253">MGAMELRPVVGPCGVEGFECNGAVGLWGGPLKQKRERGVREWERESERVREWQRESERMGEREARMENKPGRWRKTRRRKKKCNGTSYYPVSPLDS</sequence>
<keyword evidence="3" id="KW-1185">Reference proteome</keyword>
<feature type="region of interest" description="Disordered" evidence="1">
    <location>
        <begin position="53"/>
        <end position="96"/>
    </location>
</feature>
<gene>
    <name evidence="2" type="ORF">EJ06DRAFT_284587</name>
</gene>
<evidence type="ECO:0000256" key="1">
    <source>
        <dbReference type="SAM" id="MobiDB-lite"/>
    </source>
</evidence>
<protein>
    <submittedName>
        <fullName evidence="2">Uncharacterized protein</fullName>
    </submittedName>
</protein>
<reference evidence="2" key="1">
    <citation type="journal article" date="2020" name="Stud. Mycol.">
        <title>101 Dothideomycetes genomes: a test case for predicting lifestyles and emergence of pathogens.</title>
        <authorList>
            <person name="Haridas S."/>
            <person name="Albert R."/>
            <person name="Binder M."/>
            <person name="Bloem J."/>
            <person name="Labutti K."/>
            <person name="Salamov A."/>
            <person name="Andreopoulos B."/>
            <person name="Baker S."/>
            <person name="Barry K."/>
            <person name="Bills G."/>
            <person name="Bluhm B."/>
            <person name="Cannon C."/>
            <person name="Castanera R."/>
            <person name="Culley D."/>
            <person name="Daum C."/>
            <person name="Ezra D."/>
            <person name="Gonzalez J."/>
            <person name="Henrissat B."/>
            <person name="Kuo A."/>
            <person name="Liang C."/>
            <person name="Lipzen A."/>
            <person name="Lutzoni F."/>
            <person name="Magnuson J."/>
            <person name="Mondo S."/>
            <person name="Nolan M."/>
            <person name="Ohm R."/>
            <person name="Pangilinan J."/>
            <person name="Park H.-J."/>
            <person name="Ramirez L."/>
            <person name="Alfaro M."/>
            <person name="Sun H."/>
            <person name="Tritt A."/>
            <person name="Yoshinaga Y."/>
            <person name="Zwiers L.-H."/>
            <person name="Turgeon B."/>
            <person name="Goodwin S."/>
            <person name="Spatafora J."/>
            <person name="Crous P."/>
            <person name="Grigoriev I."/>
        </authorList>
    </citation>
    <scope>NUCLEOTIDE SEQUENCE</scope>
    <source>
        <strain evidence="2">CBS 262.69</strain>
    </source>
</reference>
<feature type="compositionally biased region" description="Polar residues" evidence="1">
    <location>
        <begin position="84"/>
        <end position="96"/>
    </location>
</feature>
<evidence type="ECO:0000313" key="3">
    <source>
        <dbReference type="Proteomes" id="UP000799640"/>
    </source>
</evidence>
<dbReference type="Proteomes" id="UP000799640">
    <property type="component" value="Unassembled WGS sequence"/>
</dbReference>